<accession>A0A4R9B2K8</accession>
<sequence length="117" mass="13277">MNVTMEPTFTYFARVERWVDGDTVWLTVDLGFRITARTDFRLYGINTPERNQPGYAEANARVNILAPAGTIVPIKTYKNPDKYGRWLVDIYTPDQRTLNGILISEGLAVPYFGGSRT</sequence>
<dbReference type="RefSeq" id="WP_134524366.1">
    <property type="nucleotide sequence ID" value="NZ_SOHH01000087.1"/>
</dbReference>
<dbReference type="InterPro" id="IPR035437">
    <property type="entry name" value="SNase_OB-fold_sf"/>
</dbReference>
<dbReference type="Proteomes" id="UP000298313">
    <property type="component" value="Unassembled WGS sequence"/>
</dbReference>
<organism evidence="2 3">
    <name type="scientific">Cryobacterium fucosi</name>
    <dbReference type="NCBI Taxonomy" id="1259157"/>
    <lineage>
        <taxon>Bacteria</taxon>
        <taxon>Bacillati</taxon>
        <taxon>Actinomycetota</taxon>
        <taxon>Actinomycetes</taxon>
        <taxon>Micrococcales</taxon>
        <taxon>Microbacteriaceae</taxon>
        <taxon>Cryobacterium</taxon>
    </lineage>
</organism>
<evidence type="ECO:0000313" key="3">
    <source>
        <dbReference type="Proteomes" id="UP000298313"/>
    </source>
</evidence>
<dbReference type="SUPFAM" id="SSF50199">
    <property type="entry name" value="Staphylococcal nuclease"/>
    <property type="match status" value="1"/>
</dbReference>
<evidence type="ECO:0000313" key="2">
    <source>
        <dbReference type="EMBL" id="TFD74723.1"/>
    </source>
</evidence>
<keyword evidence="3" id="KW-1185">Reference proteome</keyword>
<dbReference type="Pfam" id="PF00565">
    <property type="entry name" value="SNase"/>
    <property type="match status" value="1"/>
</dbReference>
<comment type="caution">
    <text evidence="2">The sequence shown here is derived from an EMBL/GenBank/DDBJ whole genome shotgun (WGS) entry which is preliminary data.</text>
</comment>
<dbReference type="InterPro" id="IPR016071">
    <property type="entry name" value="Staphylococal_nuclease_OB-fold"/>
</dbReference>
<gene>
    <name evidence="2" type="ORF">E3T48_12420</name>
</gene>
<name>A0A4R9B2K8_9MICO</name>
<dbReference type="AlphaFoldDB" id="A0A4R9B2K8"/>
<reference evidence="2 3" key="1">
    <citation type="submission" date="2019-03" db="EMBL/GenBank/DDBJ databases">
        <title>Genomics of glacier-inhabiting Cryobacterium strains.</title>
        <authorList>
            <person name="Liu Q."/>
            <person name="Xin Y.-H."/>
        </authorList>
    </citation>
    <scope>NUCLEOTIDE SEQUENCE [LARGE SCALE GENOMIC DNA]</scope>
    <source>
        <strain evidence="2 3">Hh4</strain>
    </source>
</reference>
<dbReference type="OrthoDB" id="5241375at2"/>
<protein>
    <submittedName>
        <fullName evidence="2">Nuclease</fullName>
    </submittedName>
</protein>
<feature type="domain" description="TNase-like" evidence="1">
    <location>
        <begin position="9"/>
        <end position="117"/>
    </location>
</feature>
<dbReference type="PROSITE" id="PS50830">
    <property type="entry name" value="TNASE_3"/>
    <property type="match status" value="1"/>
</dbReference>
<proteinExistence type="predicted"/>
<dbReference type="Gene3D" id="2.40.50.90">
    <property type="match status" value="1"/>
</dbReference>
<dbReference type="EMBL" id="SOHH01000087">
    <property type="protein sequence ID" value="TFD74723.1"/>
    <property type="molecule type" value="Genomic_DNA"/>
</dbReference>
<evidence type="ECO:0000259" key="1">
    <source>
        <dbReference type="PROSITE" id="PS50830"/>
    </source>
</evidence>